<dbReference type="AlphaFoldDB" id="A0A9X1LN30"/>
<gene>
    <name evidence="4" type="ORF">KEC56_04160</name>
</gene>
<dbReference type="InterPro" id="IPR013107">
    <property type="entry name" value="Acyl-CoA_DH_C"/>
</dbReference>
<evidence type="ECO:0000313" key="5">
    <source>
        <dbReference type="Proteomes" id="UP001139289"/>
    </source>
</evidence>
<dbReference type="Gene3D" id="1.10.540.10">
    <property type="entry name" value="Acyl-CoA dehydrogenase/oxidase, N-terminal domain"/>
    <property type="match status" value="1"/>
</dbReference>
<reference evidence="4" key="1">
    <citation type="submission" date="2021-04" db="EMBL/GenBank/DDBJ databases">
        <title>Microbacterium tenobrionis sp. nov. and Microbacterium allomyrinae sp. nov., isolated from larvae of Tenobrio molitor and Allomyrina dichotoma, respectively.</title>
        <authorList>
            <person name="Lee S.D."/>
        </authorList>
    </citation>
    <scope>NUCLEOTIDE SEQUENCE</scope>
    <source>
        <strain evidence="4">YMB-B2</strain>
    </source>
</reference>
<proteinExistence type="predicted"/>
<dbReference type="InterPro" id="IPR046373">
    <property type="entry name" value="Acyl-CoA_Oxase/DH_mid-dom_sf"/>
</dbReference>
<evidence type="ECO:0000259" key="3">
    <source>
        <dbReference type="Pfam" id="PF08028"/>
    </source>
</evidence>
<dbReference type="GO" id="GO:0050660">
    <property type="term" value="F:flavin adenine dinucleotide binding"/>
    <property type="evidence" value="ECO:0007669"/>
    <property type="project" value="InterPro"/>
</dbReference>
<dbReference type="PIRSF" id="PIRSF016578">
    <property type="entry name" value="HsaA"/>
    <property type="match status" value="1"/>
</dbReference>
<accession>A0A9X1LN30</accession>
<dbReference type="PANTHER" id="PTHR43884">
    <property type="entry name" value="ACYL-COA DEHYDROGENASE"/>
    <property type="match status" value="1"/>
</dbReference>
<dbReference type="RefSeq" id="WP_227529929.1">
    <property type="nucleotide sequence ID" value="NZ_JAGTTM010000001.1"/>
</dbReference>
<dbReference type="InterPro" id="IPR013786">
    <property type="entry name" value="AcylCoA_DH/ox_N"/>
</dbReference>
<dbReference type="InterPro" id="IPR036250">
    <property type="entry name" value="AcylCo_DH-like_C"/>
</dbReference>
<dbReference type="EMBL" id="JAGTTM010000001">
    <property type="protein sequence ID" value="MCC2028720.1"/>
    <property type="molecule type" value="Genomic_DNA"/>
</dbReference>
<organism evidence="4 5">
    <name type="scientific">Microbacterium tenebrionis</name>
    <dbReference type="NCBI Taxonomy" id="2830665"/>
    <lineage>
        <taxon>Bacteria</taxon>
        <taxon>Bacillati</taxon>
        <taxon>Actinomycetota</taxon>
        <taxon>Actinomycetes</taxon>
        <taxon>Micrococcales</taxon>
        <taxon>Microbacteriaceae</taxon>
        <taxon>Microbacterium</taxon>
    </lineage>
</organism>
<keyword evidence="1" id="KW-0560">Oxidoreductase</keyword>
<dbReference type="Proteomes" id="UP001139289">
    <property type="component" value="Unassembled WGS sequence"/>
</dbReference>
<feature type="domain" description="Acyl-CoA dehydrogenase/oxidase N-terminal" evidence="2">
    <location>
        <begin position="22"/>
        <end position="109"/>
    </location>
</feature>
<evidence type="ECO:0000256" key="1">
    <source>
        <dbReference type="ARBA" id="ARBA00023002"/>
    </source>
</evidence>
<dbReference type="SUPFAM" id="SSF47203">
    <property type="entry name" value="Acyl-CoA dehydrogenase C-terminal domain-like"/>
    <property type="match status" value="1"/>
</dbReference>
<dbReference type="GO" id="GO:0008470">
    <property type="term" value="F:3-methylbutanoyl-CoA dehydrogenase activity"/>
    <property type="evidence" value="ECO:0007669"/>
    <property type="project" value="TreeGrafter"/>
</dbReference>
<dbReference type="Gene3D" id="1.20.140.10">
    <property type="entry name" value="Butyryl-CoA Dehydrogenase, subunit A, domain 3"/>
    <property type="match status" value="1"/>
</dbReference>
<dbReference type="InterPro" id="IPR037069">
    <property type="entry name" value="AcylCoA_DH/ox_N_sf"/>
</dbReference>
<evidence type="ECO:0000259" key="2">
    <source>
        <dbReference type="Pfam" id="PF02771"/>
    </source>
</evidence>
<dbReference type="Pfam" id="PF08028">
    <property type="entry name" value="Acyl-CoA_dh_2"/>
    <property type="match status" value="1"/>
</dbReference>
<dbReference type="Gene3D" id="2.40.110.10">
    <property type="entry name" value="Butyryl-CoA Dehydrogenase, subunit A, domain 2"/>
    <property type="match status" value="1"/>
</dbReference>
<name>A0A9X1LN30_9MICO</name>
<dbReference type="InterPro" id="IPR009100">
    <property type="entry name" value="AcylCoA_DH/oxidase_NM_dom_sf"/>
</dbReference>
<protein>
    <submittedName>
        <fullName evidence="4">Acyl-CoA dehydrogenase family protein</fullName>
    </submittedName>
</protein>
<dbReference type="PANTHER" id="PTHR43884:SF12">
    <property type="entry name" value="ISOVALERYL-COA DEHYDROGENASE, MITOCHONDRIAL-RELATED"/>
    <property type="match status" value="1"/>
</dbReference>
<comment type="caution">
    <text evidence="4">The sequence shown here is derived from an EMBL/GenBank/DDBJ whole genome shotgun (WGS) entry which is preliminary data.</text>
</comment>
<sequence>MTHADAVSAIRSLLPGIAGGVLERERERALPRAQVKALTLAGLGRLRIPREDGGEGLGWVELAELLVELAEADSNLPQIFRGHIAFVEHLLAAPPSEHRQAWIDRIVGGDLVGNAWSETGGVALGTNATRATRAADGGWSVTGKKFYTTGSIFADWIDATVDADGTAATALIRTGQPGVRVDDDWDGFGQPVTGTGTAEFTDASVDEADLGAFADRFRYQTAVYQLVLLTVLAGIASATRRDAADAVAARTRTYSHGNATRTQHDPQVLQTIGEIDATAFTARALVNEVARAVQLAADTARDPDGAAHRDAVVAAEFASARAQVVLSQSVPAAATRLFDTLGASAISASRSLDRHWRNARAVASHNPWLFKARQLGDLTVNGTVPDFVWSIGVAAPAG</sequence>
<dbReference type="SUPFAM" id="SSF56645">
    <property type="entry name" value="Acyl-CoA dehydrogenase NM domain-like"/>
    <property type="match status" value="1"/>
</dbReference>
<dbReference type="Pfam" id="PF02771">
    <property type="entry name" value="Acyl-CoA_dh_N"/>
    <property type="match status" value="1"/>
</dbReference>
<evidence type="ECO:0000313" key="4">
    <source>
        <dbReference type="EMBL" id="MCC2028720.1"/>
    </source>
</evidence>
<feature type="domain" description="Acyl-CoA dehydrogenase C-terminal" evidence="3">
    <location>
        <begin position="231"/>
        <end position="366"/>
    </location>
</feature>
<keyword evidence="5" id="KW-1185">Reference proteome</keyword>
<dbReference type="GO" id="GO:0006552">
    <property type="term" value="P:L-leucine catabolic process"/>
    <property type="evidence" value="ECO:0007669"/>
    <property type="project" value="TreeGrafter"/>
</dbReference>